<reference evidence="1" key="1">
    <citation type="journal article" date="2022" name="Int. J. Mol. Sci.">
        <title>Draft Genome of Tanacetum Coccineum: Genomic Comparison of Closely Related Tanacetum-Family Plants.</title>
        <authorList>
            <person name="Yamashiro T."/>
            <person name="Shiraishi A."/>
            <person name="Nakayama K."/>
            <person name="Satake H."/>
        </authorList>
    </citation>
    <scope>NUCLEOTIDE SEQUENCE</scope>
</reference>
<name>A0ABQ5JD96_9ASTR</name>
<protein>
    <submittedName>
        <fullName evidence="1">Uncharacterized protein</fullName>
    </submittedName>
</protein>
<evidence type="ECO:0000313" key="2">
    <source>
        <dbReference type="Proteomes" id="UP001151760"/>
    </source>
</evidence>
<sequence>MVTCWQKCGSTKDQPFNLLYWSYKVVKVRYEKKSKCENKGKVPTEMELVLEQTQQGTSYEVLVSAEGVEELKRKVKINGEKKEVFLTLRQKPEHQSDTQVITVKMEILLEPTSNKLMVERFDTSAGNPVKEILLKLNLPDHRILKDGGEEIIAINLYTSSDNSNSDFDNNTLDSASTSQISTSEEIDYDSLEYKGPPKSLLKWYGYLSDEYKDKGRFWGSKSKGNESDAKPSFSDILKAKACMLAKAQASDASFKAKVQACGSKAKLQTSRSKAKLQRSPKTLIVKSPVPITNCVLGLANAETWDAILSKTFGVKIPPIMACNYSYFSFAEIIVLSSDSLDDRKGPSKASVPIFEGPSVQGLLDHYGYNDIEEYLSWNYFPSTDKKNTDTDITDKDITNEDCIHESNYAMSKSKYVPVSHKHNPKVKSPVPVTGCVLGLENVTTWDEIMNKMGVRKSEICAEKAKGKRKLSYGSWSCSC</sequence>
<gene>
    <name evidence="1" type="ORF">Tco_1132920</name>
</gene>
<dbReference type="EMBL" id="BQNB010021834">
    <property type="protein sequence ID" value="GJU10524.1"/>
    <property type="molecule type" value="Genomic_DNA"/>
</dbReference>
<accession>A0ABQ5JD96</accession>
<keyword evidence="2" id="KW-1185">Reference proteome</keyword>
<organism evidence="1 2">
    <name type="scientific">Tanacetum coccineum</name>
    <dbReference type="NCBI Taxonomy" id="301880"/>
    <lineage>
        <taxon>Eukaryota</taxon>
        <taxon>Viridiplantae</taxon>
        <taxon>Streptophyta</taxon>
        <taxon>Embryophyta</taxon>
        <taxon>Tracheophyta</taxon>
        <taxon>Spermatophyta</taxon>
        <taxon>Magnoliopsida</taxon>
        <taxon>eudicotyledons</taxon>
        <taxon>Gunneridae</taxon>
        <taxon>Pentapetalae</taxon>
        <taxon>asterids</taxon>
        <taxon>campanulids</taxon>
        <taxon>Asterales</taxon>
        <taxon>Asteraceae</taxon>
        <taxon>Asteroideae</taxon>
        <taxon>Anthemideae</taxon>
        <taxon>Anthemidinae</taxon>
        <taxon>Tanacetum</taxon>
    </lineage>
</organism>
<reference evidence="1" key="2">
    <citation type="submission" date="2022-01" db="EMBL/GenBank/DDBJ databases">
        <authorList>
            <person name="Yamashiro T."/>
            <person name="Shiraishi A."/>
            <person name="Satake H."/>
            <person name="Nakayama K."/>
        </authorList>
    </citation>
    <scope>NUCLEOTIDE SEQUENCE</scope>
</reference>
<comment type="caution">
    <text evidence="1">The sequence shown here is derived from an EMBL/GenBank/DDBJ whole genome shotgun (WGS) entry which is preliminary data.</text>
</comment>
<dbReference type="Proteomes" id="UP001151760">
    <property type="component" value="Unassembled WGS sequence"/>
</dbReference>
<evidence type="ECO:0000313" key="1">
    <source>
        <dbReference type="EMBL" id="GJU10524.1"/>
    </source>
</evidence>
<proteinExistence type="predicted"/>